<sequence length="115" mass="13129">MSTNTKIEIDKKAFKGDGSTTKFEYQTEAAIQSGFVVLFEGKYHAYLNQCKHMPIELDYKPNEFMDDQKQWIVCSTHGAIYHPVSGECISGPCRGEILEKLNVTESNDVLWVEIY</sequence>
<feature type="domain" description="Rieske" evidence="5">
    <location>
        <begin position="40"/>
        <end position="112"/>
    </location>
</feature>
<evidence type="ECO:0000256" key="3">
    <source>
        <dbReference type="ARBA" id="ARBA00023004"/>
    </source>
</evidence>
<dbReference type="RefSeq" id="WP_139873367.1">
    <property type="nucleotide sequence ID" value="NZ_CP040985.1"/>
</dbReference>
<dbReference type="Proteomes" id="UP000312102">
    <property type="component" value="Chromosome"/>
</dbReference>
<dbReference type="KEGG" id="mrk:FIT61_03160"/>
<dbReference type="PROSITE" id="PS51296">
    <property type="entry name" value="RIESKE"/>
    <property type="match status" value="1"/>
</dbReference>
<proteinExistence type="predicted"/>
<keyword evidence="7" id="KW-1185">Reference proteome</keyword>
<dbReference type="GO" id="GO:0051537">
    <property type="term" value="F:2 iron, 2 sulfur cluster binding"/>
    <property type="evidence" value="ECO:0007669"/>
    <property type="project" value="UniProtKB-KW"/>
</dbReference>
<dbReference type="InterPro" id="IPR017941">
    <property type="entry name" value="Rieske_2Fe-2S"/>
</dbReference>
<dbReference type="EMBL" id="CP040986">
    <property type="protein sequence ID" value="QDD13454.1"/>
    <property type="molecule type" value="Genomic_DNA"/>
</dbReference>
<evidence type="ECO:0000256" key="4">
    <source>
        <dbReference type="ARBA" id="ARBA00023014"/>
    </source>
</evidence>
<dbReference type="PANTHER" id="PTHR40261:SF1">
    <property type="entry name" value="RIESKE DOMAIN-CONTAINING PROTEIN"/>
    <property type="match status" value="1"/>
</dbReference>
<name>A0AAE6KP23_9PROT</name>
<dbReference type="Gene3D" id="2.102.10.10">
    <property type="entry name" value="Rieske [2Fe-2S] iron-sulphur domain"/>
    <property type="match status" value="1"/>
</dbReference>
<protein>
    <submittedName>
        <fullName evidence="6">Rieske 2Fe-2S domain-containing protein</fullName>
    </submittedName>
</protein>
<evidence type="ECO:0000259" key="5">
    <source>
        <dbReference type="PROSITE" id="PS51296"/>
    </source>
</evidence>
<evidence type="ECO:0000313" key="6">
    <source>
        <dbReference type="EMBL" id="QDD13454.1"/>
    </source>
</evidence>
<keyword evidence="3" id="KW-0408">Iron</keyword>
<evidence type="ECO:0000256" key="2">
    <source>
        <dbReference type="ARBA" id="ARBA00022723"/>
    </source>
</evidence>
<dbReference type="InterPro" id="IPR036922">
    <property type="entry name" value="Rieske_2Fe-2S_sf"/>
</dbReference>
<dbReference type="Pfam" id="PF00355">
    <property type="entry name" value="Rieske"/>
    <property type="match status" value="1"/>
</dbReference>
<dbReference type="AlphaFoldDB" id="A0AAE6KP23"/>
<accession>A0AAE6KP23</accession>
<evidence type="ECO:0000256" key="1">
    <source>
        <dbReference type="ARBA" id="ARBA00022714"/>
    </source>
</evidence>
<keyword evidence="4" id="KW-0411">Iron-sulfur</keyword>
<dbReference type="SUPFAM" id="SSF50022">
    <property type="entry name" value="ISP domain"/>
    <property type="match status" value="1"/>
</dbReference>
<organism evidence="6 7">
    <name type="scientific">Candidatus Methylopumilus rimovensis</name>
    <dbReference type="NCBI Taxonomy" id="2588535"/>
    <lineage>
        <taxon>Bacteria</taxon>
        <taxon>Pseudomonadati</taxon>
        <taxon>Pseudomonadota</taxon>
        <taxon>Betaproteobacteria</taxon>
        <taxon>Nitrosomonadales</taxon>
        <taxon>Methylophilaceae</taxon>
        <taxon>Candidatus Methylopumilus</taxon>
    </lineage>
</organism>
<reference evidence="6 7" key="1">
    <citation type="journal article" date="2019" name="ISME J.">
        <title>Evolution in action: habitat transition from sediment to the pelagial leads to genome streamlining in Methylophilaceae.</title>
        <authorList>
            <person name="Salcher M."/>
            <person name="Schaefle D."/>
            <person name="Kaspar M."/>
            <person name="Neuenschwander S.M."/>
            <person name="Ghai R."/>
        </authorList>
    </citation>
    <scope>NUCLEOTIDE SEQUENCE [LARGE SCALE GENOMIC DNA]</scope>
    <source>
        <strain evidence="6 7">MMS-RI-1</strain>
    </source>
</reference>
<evidence type="ECO:0000313" key="7">
    <source>
        <dbReference type="Proteomes" id="UP000312102"/>
    </source>
</evidence>
<dbReference type="PANTHER" id="PTHR40261">
    <property type="match status" value="1"/>
</dbReference>
<keyword evidence="2" id="KW-0479">Metal-binding</keyword>
<gene>
    <name evidence="6" type="ORF">FIT61_03160</name>
</gene>
<dbReference type="GO" id="GO:0046872">
    <property type="term" value="F:metal ion binding"/>
    <property type="evidence" value="ECO:0007669"/>
    <property type="project" value="UniProtKB-KW"/>
</dbReference>
<keyword evidence="1" id="KW-0001">2Fe-2S</keyword>